<evidence type="ECO:0000259" key="8">
    <source>
        <dbReference type="SMART" id="SM00037"/>
    </source>
</evidence>
<keyword evidence="4 7" id="KW-1133">Transmembrane helix</keyword>
<reference evidence="10" key="1">
    <citation type="journal article" date="2019" name="Sci. Rep.">
        <title>Comparative genomic analysis of eutherian connexin genes.</title>
        <authorList>
            <person name="Premzl M."/>
        </authorList>
    </citation>
    <scope>NUCLEOTIDE SEQUENCE</scope>
</reference>
<dbReference type="GO" id="GO:0005922">
    <property type="term" value="C:connexin complex"/>
    <property type="evidence" value="ECO:0007669"/>
    <property type="project" value="InterPro"/>
</dbReference>
<feature type="region of interest" description="Disordered" evidence="6">
    <location>
        <begin position="233"/>
        <end position="261"/>
    </location>
</feature>
<keyword evidence="3 7" id="KW-0812">Transmembrane</keyword>
<dbReference type="PANTHER" id="PTHR11984">
    <property type="entry name" value="CONNEXIN"/>
    <property type="match status" value="1"/>
</dbReference>
<sequence>MCGRFLRRLLAEESRHSSPVGRLLLPGLLGFRVALLAACGPGVFTDEQSEFECNTQQPGCKAACLDALRLLSPLRFWAFQVMLAAVPGALYLAFTLYHVLWHWEEPGKEKEEDTLAVEGDGGRVAAGSRGRRLLWAYVAQLGARVVLEGATLAGQYHLYGVHMPSSSSCRKEPCFGSITCVSSRASEQSIFLKAMFGVSGLCLCLTLLELVLLGLGRWWRTLKHKCSNYFPTSKSPRRHKEPTNCPVVGTKEQRPEAGEMDTGDPLSSFSILMISSQVRFLSLLGSTTSTWCNLESQASVRCVLTTALNLSPGPVPTTVTFPSNEPGSE</sequence>
<dbReference type="EMBL" id="LT990570">
    <property type="protein sequence ID" value="VZQ70965.1"/>
    <property type="molecule type" value="Genomic_DNA"/>
</dbReference>
<dbReference type="SMART" id="SM01089">
    <property type="entry name" value="Connexin_CCC"/>
    <property type="match status" value="1"/>
</dbReference>
<evidence type="ECO:0000256" key="5">
    <source>
        <dbReference type="ARBA" id="ARBA00023136"/>
    </source>
</evidence>
<dbReference type="InterPro" id="IPR000500">
    <property type="entry name" value="Connexin"/>
</dbReference>
<name>A0A654IFK3_DASNO</name>
<dbReference type="InterPro" id="IPR038359">
    <property type="entry name" value="Connexin_N_sf"/>
</dbReference>
<evidence type="ECO:0000256" key="2">
    <source>
        <dbReference type="ARBA" id="ARBA00022475"/>
    </source>
</evidence>
<dbReference type="AlphaFoldDB" id="A0A654IFK3"/>
<gene>
    <name evidence="10" type="primary">CXNP3</name>
</gene>
<dbReference type="GO" id="GO:0007267">
    <property type="term" value="P:cell-cell signaling"/>
    <property type="evidence" value="ECO:0007669"/>
    <property type="project" value="TreeGrafter"/>
</dbReference>
<evidence type="ECO:0000256" key="7">
    <source>
        <dbReference type="SAM" id="Phobius"/>
    </source>
</evidence>
<evidence type="ECO:0000256" key="4">
    <source>
        <dbReference type="ARBA" id="ARBA00022989"/>
    </source>
</evidence>
<accession>A0A654IFK3</accession>
<keyword evidence="5 7" id="KW-0472">Membrane</keyword>
<organism evidence="10">
    <name type="scientific">Dasypus novemcinctus</name>
    <name type="common">Nine-banded armadillo</name>
    <dbReference type="NCBI Taxonomy" id="9361"/>
    <lineage>
        <taxon>Eukaryota</taxon>
        <taxon>Metazoa</taxon>
        <taxon>Chordata</taxon>
        <taxon>Craniata</taxon>
        <taxon>Vertebrata</taxon>
        <taxon>Euteleostomi</taxon>
        <taxon>Mammalia</taxon>
        <taxon>Eutheria</taxon>
        <taxon>Xenarthra</taxon>
        <taxon>Cingulata</taxon>
        <taxon>Dasypodidae</taxon>
        <taxon>Dasypus</taxon>
    </lineage>
</organism>
<dbReference type="PRINTS" id="PR00206">
    <property type="entry name" value="CONNEXIN"/>
</dbReference>
<feature type="transmembrane region" description="Helical" evidence="7">
    <location>
        <begin position="77"/>
        <end position="100"/>
    </location>
</feature>
<feature type="domain" description="Connexin cysteine-rich" evidence="9">
    <location>
        <begin position="147"/>
        <end position="213"/>
    </location>
</feature>
<dbReference type="Gene3D" id="1.20.1440.80">
    <property type="entry name" value="Gap junction channel protein cysteine-rich domain"/>
    <property type="match status" value="1"/>
</dbReference>
<dbReference type="InterPro" id="IPR013092">
    <property type="entry name" value="Connexin_N"/>
</dbReference>
<comment type="subcellular location">
    <subcellularLocation>
        <location evidence="1">Cell membrane</location>
        <topology evidence="1">Multi-pass membrane protein</topology>
    </subcellularLocation>
</comment>
<protein>
    <submittedName>
        <fullName evidence="10">Connexin P3</fullName>
    </submittedName>
</protein>
<evidence type="ECO:0000256" key="6">
    <source>
        <dbReference type="SAM" id="MobiDB-lite"/>
    </source>
</evidence>
<dbReference type="Pfam" id="PF00029">
    <property type="entry name" value="Connexin"/>
    <property type="match status" value="1"/>
</dbReference>
<evidence type="ECO:0000256" key="1">
    <source>
        <dbReference type="ARBA" id="ARBA00004651"/>
    </source>
</evidence>
<evidence type="ECO:0000259" key="9">
    <source>
        <dbReference type="SMART" id="SM01089"/>
    </source>
</evidence>
<feature type="domain" description="Connexin N-terminal" evidence="8">
    <location>
        <begin position="42"/>
        <end position="75"/>
    </location>
</feature>
<feature type="transmembrane region" description="Helical" evidence="7">
    <location>
        <begin position="194"/>
        <end position="219"/>
    </location>
</feature>
<evidence type="ECO:0000313" key="10">
    <source>
        <dbReference type="EMBL" id="VZQ70965.1"/>
    </source>
</evidence>
<keyword evidence="2" id="KW-1003">Cell membrane</keyword>
<dbReference type="GO" id="GO:0005243">
    <property type="term" value="F:gap junction channel activity"/>
    <property type="evidence" value="ECO:0007669"/>
    <property type="project" value="TreeGrafter"/>
</dbReference>
<dbReference type="SMART" id="SM00037">
    <property type="entry name" value="CNX"/>
    <property type="match status" value="1"/>
</dbReference>
<dbReference type="InterPro" id="IPR019570">
    <property type="entry name" value="Connexin_CCC"/>
</dbReference>
<proteinExistence type="predicted"/>
<dbReference type="PANTHER" id="PTHR11984:SF56">
    <property type="entry name" value="GAP JUNCTION GAMMA-3 PROTEIN"/>
    <property type="match status" value="1"/>
</dbReference>
<evidence type="ECO:0000256" key="3">
    <source>
        <dbReference type="ARBA" id="ARBA00022692"/>
    </source>
</evidence>